<evidence type="ECO:0000313" key="5">
    <source>
        <dbReference type="Proteomes" id="UP000285301"/>
    </source>
</evidence>
<comment type="caution">
    <text evidence="4">The sequence shown here is derived from an EMBL/GenBank/DDBJ whole genome shotgun (WGS) entry which is preliminary data.</text>
</comment>
<dbReference type="PANTHER" id="PTHR19327:SF0">
    <property type="entry name" value="GOLGIN SUBFAMILY A MEMBER 4"/>
    <property type="match status" value="1"/>
</dbReference>
<dbReference type="EMBL" id="NCKU01000109">
    <property type="protein sequence ID" value="RWS17197.1"/>
    <property type="molecule type" value="Genomic_DNA"/>
</dbReference>
<feature type="coiled-coil region" evidence="1">
    <location>
        <begin position="746"/>
        <end position="1272"/>
    </location>
</feature>
<dbReference type="PANTHER" id="PTHR19327">
    <property type="entry name" value="GOLGIN"/>
    <property type="match status" value="1"/>
</dbReference>
<evidence type="ECO:0000259" key="3">
    <source>
        <dbReference type="PROSITE" id="PS50913"/>
    </source>
</evidence>
<gene>
    <name evidence="4" type="ORF">B4U79_10828</name>
</gene>
<dbReference type="SMART" id="SM00755">
    <property type="entry name" value="Grip"/>
    <property type="match status" value="1"/>
</dbReference>
<dbReference type="GO" id="GO:0031267">
    <property type="term" value="F:small GTPase binding"/>
    <property type="evidence" value="ECO:0007669"/>
    <property type="project" value="TreeGrafter"/>
</dbReference>
<feature type="compositionally biased region" description="Low complexity" evidence="2">
    <location>
        <begin position="53"/>
        <end position="62"/>
    </location>
</feature>
<feature type="compositionally biased region" description="Polar residues" evidence="2">
    <location>
        <begin position="70"/>
        <end position="79"/>
    </location>
</feature>
<sequence>MFKRFKDKLTEEVSKGQQYLDNWVANTQVASGLNSSLSNAAAHDSHGKNHNHSQSSVDPVSESSKDLLSFNDSGSESSKIIDSQSDEVLGSKHENLGSFSLVDLEDDESHKEHSGVSSPATQKSMSQIINDDSFTLPSYQYLSSVSSPSVVLQSDVESEYDSEPQPYSLNVESLTKESLASLFMRLREKAMKYRNRYSDVVKAYRSLNEDNQKMRKVMVETQDKAVRRLQELKEQCLLEEQAKRHLEENLRVMLEEKDEKIKALETKVEYYQKGSEEDEKSSETAKLQEKVQRLEAVLSRCKETLKTNKEKVNALTKENVELINFRDIAEKVRKENEALKQESEELSLKLAESKKSLHEELEERLRELQDLKHKYDLVLKDKHSFEDSFKTADMTCKQLEERIKQIEKTSEEDRENLLQELSRGKAAAIHLIKASYHINEESEKKIQCLDEEWKDKYDSLLKEKSQLEESLNAVQSDTTQAQIEETRNQNEQLKLEIKECKEKLEKTIEDLNKSQQEREMEKMDLEKLLEESKNYSENLKNEIDQLTVRSSAFDNINDRLQKKEVLLTEMEQKVEEAKVELESLRKQLQEKDAILEKFTKLKENEESSNDTYKEIADRLQQTLKLKEEMETNHKEVVAKYNNEIQSLNSQLNKLKEENSSLLENMNQKLEETEARQLENVKKMEDNVKLLDEQANEARNQISHLSELVESREKEIERLKTYSSDLNSQISHLKSSLEESESKCKLADELQLKLKEIEKNLDNTVKALEDSNEKLNVFRNFSAEESLRLQTQLQDTQNELEKSEERYRQMNASKEEMENKMRETNIHLENVIKELKLENEELKNEIMRFQTELSKLIEESIRNEEELKHEIEELKTQSKLESLSLIEENICLVEKCCHLDEAQEKLNEKEELLHRLKRKLQNNNCSLNSLRKKLIEKAKMIDDLNATCNEKTDLEKELRNNYEKVLNENNELKSKIAGLEENITKTIEIHEYESLKSEKTRIENLLNECRNECELLRTNKSALEEKCSNLNDLNAKLEEKEKLLNVAEEKVVEAFKQIECLKNDLNEKEKYLLEVKQSIENQIASDYESKIKALEKQLGDMRRSKDELENSYKASVANYLNEIQTLKSNIQKVQNENEANVERLYKQLELRETQLEENLMTAESQQNSTIQELIETRNQVQKLNERIEAMKDKLLHEHKQAISALESELNEKSVALEEVHDYYHQRLQEKEEQLKQLHDEFGSSSVNEHSFQVKAMQKSLMQYQEENVKLKELLAIRNNAVSSSNNSNIYMPEPTEYEYLRNILFEYMMGREPETLAKVIAAVLRFNNEQTEQILRRQEVSLANALRP</sequence>
<proteinExistence type="predicted"/>
<keyword evidence="1" id="KW-0175">Coiled coil</keyword>
<organism evidence="4 5">
    <name type="scientific">Dinothrombium tinctorium</name>
    <dbReference type="NCBI Taxonomy" id="1965070"/>
    <lineage>
        <taxon>Eukaryota</taxon>
        <taxon>Metazoa</taxon>
        <taxon>Ecdysozoa</taxon>
        <taxon>Arthropoda</taxon>
        <taxon>Chelicerata</taxon>
        <taxon>Arachnida</taxon>
        <taxon>Acari</taxon>
        <taxon>Acariformes</taxon>
        <taxon>Trombidiformes</taxon>
        <taxon>Prostigmata</taxon>
        <taxon>Anystina</taxon>
        <taxon>Parasitengona</taxon>
        <taxon>Trombidioidea</taxon>
        <taxon>Trombidiidae</taxon>
        <taxon>Dinothrombium</taxon>
    </lineage>
</organism>
<keyword evidence="5" id="KW-1185">Reference proteome</keyword>
<dbReference type="Pfam" id="PF01465">
    <property type="entry name" value="GRIP"/>
    <property type="match status" value="1"/>
</dbReference>
<dbReference type="Gene3D" id="1.10.220.60">
    <property type="entry name" value="GRIP domain"/>
    <property type="match status" value="1"/>
</dbReference>
<accession>A0A3S3PQH0</accession>
<reference evidence="4 5" key="1">
    <citation type="journal article" date="2018" name="Gigascience">
        <title>Genomes of trombidid mites reveal novel predicted allergens and laterally-transferred genes associated with secondary metabolism.</title>
        <authorList>
            <person name="Dong X."/>
            <person name="Chaisiri K."/>
            <person name="Xia D."/>
            <person name="Armstrong S.D."/>
            <person name="Fang Y."/>
            <person name="Donnelly M.J."/>
            <person name="Kadowaki T."/>
            <person name="McGarry J.W."/>
            <person name="Darby A.C."/>
            <person name="Makepeace B.L."/>
        </authorList>
    </citation>
    <scope>NUCLEOTIDE SEQUENCE [LARGE SCALE GENOMIC DNA]</scope>
    <source>
        <strain evidence="4">UoL-WK</strain>
    </source>
</reference>
<dbReference type="SUPFAM" id="SSF101283">
    <property type="entry name" value="GRIP domain"/>
    <property type="match status" value="1"/>
</dbReference>
<evidence type="ECO:0000313" key="4">
    <source>
        <dbReference type="EMBL" id="RWS17197.1"/>
    </source>
</evidence>
<dbReference type="OrthoDB" id="5322683at2759"/>
<dbReference type="STRING" id="1965070.A0A3S3PQH0"/>
<feature type="coiled-coil region" evidence="1">
    <location>
        <begin position="450"/>
        <end position="714"/>
    </location>
</feature>
<feature type="region of interest" description="Disordered" evidence="2">
    <location>
        <begin position="35"/>
        <end position="79"/>
    </location>
</feature>
<feature type="domain" description="GRIP" evidence="3">
    <location>
        <begin position="1289"/>
        <end position="1336"/>
    </location>
</feature>
<dbReference type="GO" id="GO:0005794">
    <property type="term" value="C:Golgi apparatus"/>
    <property type="evidence" value="ECO:0007669"/>
    <property type="project" value="TreeGrafter"/>
</dbReference>
<dbReference type="InterPro" id="IPR000237">
    <property type="entry name" value="GRIP_dom"/>
</dbReference>
<dbReference type="GO" id="GO:0048193">
    <property type="term" value="P:Golgi vesicle transport"/>
    <property type="evidence" value="ECO:0007669"/>
    <property type="project" value="TreeGrafter"/>
</dbReference>
<evidence type="ECO:0000256" key="1">
    <source>
        <dbReference type="SAM" id="Coils"/>
    </source>
</evidence>
<name>A0A3S3PQH0_9ACAR</name>
<evidence type="ECO:0000256" key="2">
    <source>
        <dbReference type="SAM" id="MobiDB-lite"/>
    </source>
</evidence>
<protein>
    <submittedName>
        <fullName evidence="4">Golgin subfamily A member 4-like protein</fullName>
    </submittedName>
</protein>
<feature type="coiled-coil region" evidence="1">
    <location>
        <begin position="204"/>
        <end position="416"/>
    </location>
</feature>
<dbReference type="Proteomes" id="UP000285301">
    <property type="component" value="Unassembled WGS sequence"/>
</dbReference>
<dbReference type="PROSITE" id="PS50913">
    <property type="entry name" value="GRIP"/>
    <property type="match status" value="1"/>
</dbReference>